<dbReference type="Gene3D" id="1.10.10.60">
    <property type="entry name" value="Homeodomain-like"/>
    <property type="match status" value="2"/>
</dbReference>
<dbReference type="Proteomes" id="UP001595859">
    <property type="component" value="Unassembled WGS sequence"/>
</dbReference>
<keyword evidence="2" id="KW-0238">DNA-binding</keyword>
<evidence type="ECO:0000313" key="6">
    <source>
        <dbReference type="Proteomes" id="UP001595859"/>
    </source>
</evidence>
<dbReference type="PROSITE" id="PS01124">
    <property type="entry name" value="HTH_ARAC_FAMILY_2"/>
    <property type="match status" value="1"/>
</dbReference>
<dbReference type="InterPro" id="IPR009057">
    <property type="entry name" value="Homeodomain-like_sf"/>
</dbReference>
<dbReference type="SUPFAM" id="SSF46689">
    <property type="entry name" value="Homeodomain-like"/>
    <property type="match status" value="2"/>
</dbReference>
<reference evidence="6" key="1">
    <citation type="journal article" date="2019" name="Int. J. Syst. Evol. Microbiol.">
        <title>The Global Catalogue of Microorganisms (GCM) 10K type strain sequencing project: providing services to taxonomists for standard genome sequencing and annotation.</title>
        <authorList>
            <consortium name="The Broad Institute Genomics Platform"/>
            <consortium name="The Broad Institute Genome Sequencing Center for Infectious Disease"/>
            <person name="Wu L."/>
            <person name="Ma J."/>
        </authorList>
    </citation>
    <scope>NUCLEOTIDE SEQUENCE [LARGE SCALE GENOMIC DNA]</scope>
    <source>
        <strain evidence="6">ZS-22-S1</strain>
    </source>
</reference>
<dbReference type="InterPro" id="IPR050204">
    <property type="entry name" value="AraC_XylS_family_regulators"/>
</dbReference>
<dbReference type="InterPro" id="IPR018060">
    <property type="entry name" value="HTH_AraC"/>
</dbReference>
<dbReference type="Pfam" id="PF12852">
    <property type="entry name" value="Cupin_6"/>
    <property type="match status" value="1"/>
</dbReference>
<name>A0ABV9S3U4_9PSEU</name>
<evidence type="ECO:0000259" key="4">
    <source>
        <dbReference type="PROSITE" id="PS01124"/>
    </source>
</evidence>
<protein>
    <submittedName>
        <fullName evidence="5">AraC family transcriptional regulator</fullName>
    </submittedName>
</protein>
<keyword evidence="3" id="KW-0804">Transcription</keyword>
<evidence type="ECO:0000256" key="1">
    <source>
        <dbReference type="ARBA" id="ARBA00023015"/>
    </source>
</evidence>
<keyword evidence="6" id="KW-1185">Reference proteome</keyword>
<comment type="caution">
    <text evidence="5">The sequence shown here is derived from an EMBL/GenBank/DDBJ whole genome shotgun (WGS) entry which is preliminary data.</text>
</comment>
<dbReference type="PANTHER" id="PTHR46796:SF13">
    <property type="entry name" value="HTH-TYPE TRANSCRIPTIONAL ACTIVATOR RHAS"/>
    <property type="match status" value="1"/>
</dbReference>
<dbReference type="InterPro" id="IPR018062">
    <property type="entry name" value="HTH_AraC-typ_CS"/>
</dbReference>
<dbReference type="SMART" id="SM00342">
    <property type="entry name" value="HTH_ARAC"/>
    <property type="match status" value="1"/>
</dbReference>
<evidence type="ECO:0000313" key="5">
    <source>
        <dbReference type="EMBL" id="MFC4855131.1"/>
    </source>
</evidence>
<proteinExistence type="predicted"/>
<evidence type="ECO:0000256" key="2">
    <source>
        <dbReference type="ARBA" id="ARBA00023125"/>
    </source>
</evidence>
<keyword evidence="1" id="KW-0805">Transcription regulation</keyword>
<dbReference type="PANTHER" id="PTHR46796">
    <property type="entry name" value="HTH-TYPE TRANSCRIPTIONAL ACTIVATOR RHAS-RELATED"/>
    <property type="match status" value="1"/>
</dbReference>
<sequence>MDPFDDLLRGVRADSACLTSTELSPPWTLRFTDETALTLFAPLRGEGRIDGTTVATGETAVVRGEGVVTGDAPAVVLTGTYGAVPARLRSVLPPLVVVPDGDDCDSLRDFLAAQGNSAQVVLDRLVDWLVVCTLRTWFDRADTPGWLHALGDATVGPALRAMHDAPGRQWTLATLAREAGVSRTTLATRFAKLVGIPPLTYLTDWRMTLAVDMLTGTTATVAAVAHQVGYADAFGFSTAFKRFHGVSPTECRRACQSANTA</sequence>
<feature type="domain" description="HTH araC/xylS-type" evidence="4">
    <location>
        <begin position="156"/>
        <end position="254"/>
    </location>
</feature>
<dbReference type="RefSeq" id="WP_378057079.1">
    <property type="nucleotide sequence ID" value="NZ_JBHSIS010000007.1"/>
</dbReference>
<organism evidence="5 6">
    <name type="scientific">Actinophytocola glycyrrhizae</name>
    <dbReference type="NCBI Taxonomy" id="2044873"/>
    <lineage>
        <taxon>Bacteria</taxon>
        <taxon>Bacillati</taxon>
        <taxon>Actinomycetota</taxon>
        <taxon>Actinomycetes</taxon>
        <taxon>Pseudonocardiales</taxon>
        <taxon>Pseudonocardiaceae</taxon>
    </lineage>
</organism>
<dbReference type="EMBL" id="JBHSIS010000007">
    <property type="protein sequence ID" value="MFC4855131.1"/>
    <property type="molecule type" value="Genomic_DNA"/>
</dbReference>
<evidence type="ECO:0000256" key="3">
    <source>
        <dbReference type="ARBA" id="ARBA00023163"/>
    </source>
</evidence>
<accession>A0ABV9S3U4</accession>
<dbReference type="PROSITE" id="PS00041">
    <property type="entry name" value="HTH_ARAC_FAMILY_1"/>
    <property type="match status" value="1"/>
</dbReference>
<dbReference type="Pfam" id="PF12833">
    <property type="entry name" value="HTH_18"/>
    <property type="match status" value="1"/>
</dbReference>
<gene>
    <name evidence="5" type="ORF">ACFPCV_16615</name>
</gene>
<dbReference type="InterPro" id="IPR032783">
    <property type="entry name" value="AraC_lig"/>
</dbReference>